<dbReference type="HOGENOM" id="CLU_1075210_0_0_1"/>
<dbReference type="AlphaFoldDB" id="K4CYY5"/>
<feature type="region of interest" description="Disordered" evidence="1">
    <location>
        <begin position="187"/>
        <end position="217"/>
    </location>
</feature>
<dbReference type="InParanoid" id="K4CYY5"/>
<proteinExistence type="predicted"/>
<evidence type="ECO:0000256" key="1">
    <source>
        <dbReference type="SAM" id="MobiDB-lite"/>
    </source>
</evidence>
<evidence type="ECO:0000313" key="3">
    <source>
        <dbReference type="Proteomes" id="UP000004994"/>
    </source>
</evidence>
<protein>
    <recommendedName>
        <fullName evidence="4">MBD domain-containing protein</fullName>
    </recommendedName>
</protein>
<reference evidence="2" key="1">
    <citation type="journal article" date="2012" name="Nature">
        <title>The tomato genome sequence provides insights into fleshy fruit evolution.</title>
        <authorList>
            <consortium name="Tomato Genome Consortium"/>
        </authorList>
    </citation>
    <scope>NUCLEOTIDE SEQUENCE [LARGE SCALE GENOMIC DNA]</scope>
    <source>
        <strain evidence="2">cv. Heinz 1706</strain>
    </source>
</reference>
<dbReference type="Proteomes" id="UP000004994">
    <property type="component" value="Chromosome 10"/>
</dbReference>
<keyword evidence="3" id="KW-1185">Reference proteome</keyword>
<evidence type="ECO:0000313" key="2">
    <source>
        <dbReference type="EnsemblPlants" id="Solyc10g018620.1.1"/>
    </source>
</evidence>
<organism evidence="2">
    <name type="scientific">Solanum lycopersicum</name>
    <name type="common">Tomato</name>
    <name type="synonym">Lycopersicon esculentum</name>
    <dbReference type="NCBI Taxonomy" id="4081"/>
    <lineage>
        <taxon>Eukaryota</taxon>
        <taxon>Viridiplantae</taxon>
        <taxon>Streptophyta</taxon>
        <taxon>Embryophyta</taxon>
        <taxon>Tracheophyta</taxon>
        <taxon>Spermatophyta</taxon>
        <taxon>Magnoliopsida</taxon>
        <taxon>eudicotyledons</taxon>
        <taxon>Gunneridae</taxon>
        <taxon>Pentapetalae</taxon>
        <taxon>asterids</taxon>
        <taxon>lamiids</taxon>
        <taxon>Solanales</taxon>
        <taxon>Solanaceae</taxon>
        <taxon>Solanoideae</taxon>
        <taxon>Solaneae</taxon>
        <taxon>Solanum</taxon>
        <taxon>Solanum subgen. Lycopersicon</taxon>
    </lineage>
</organism>
<dbReference type="PaxDb" id="4081-Solyc10g018620.1.1"/>
<dbReference type="EnsemblPlants" id="Solyc10g018620.1.1">
    <property type="protein sequence ID" value="Solyc10g018620.1.1"/>
    <property type="gene ID" value="Solyc10g018620.1"/>
</dbReference>
<feature type="compositionally biased region" description="Basic and acidic residues" evidence="1">
    <location>
        <begin position="194"/>
        <end position="204"/>
    </location>
</feature>
<dbReference type="PhylomeDB" id="K4CYY5"/>
<evidence type="ECO:0008006" key="4">
    <source>
        <dbReference type="Google" id="ProtNLM"/>
    </source>
</evidence>
<name>K4CYY5_SOLLC</name>
<reference evidence="2" key="2">
    <citation type="submission" date="2015-06" db="UniProtKB">
        <authorList>
            <consortium name="EnsemblPlants"/>
        </authorList>
    </citation>
    <scope>IDENTIFICATION</scope>
    <source>
        <strain evidence="2">cv. Heinz 1706</strain>
    </source>
</reference>
<sequence>MASSDLELNTCREIVPYVPRISGAPVMALQKQIDNTKFILEPTPISSQPIQNDVETIIIPQRLARKKRSLVTTKAIENTLVDFVIVPSEGATNLYTIKLKKNEDQASDSYGLNSKYYDMLHGWKAERRQRQNGICETFYFHESKRSMCRSIGDVRRYIFKGFENLKVDVHPETNVVIESMVGIMEKKSKKRKRDSSNSKKELAVQKRKTNGQHSIDKSETPKFLDEVWNNLMNMDELYNNQVTFVKTTITNCGYTKIHH</sequence>
<dbReference type="Gramene" id="Solyc10g018620.1.1">
    <property type="protein sequence ID" value="Solyc10g018620.1.1"/>
    <property type="gene ID" value="Solyc10g018620.1"/>
</dbReference>
<dbReference type="OMA" id="HESKRSM"/>
<accession>K4CYY5</accession>